<dbReference type="NCBIfam" id="TIGR00996">
    <property type="entry name" value="Mtu_fam_mce"/>
    <property type="match status" value="1"/>
</dbReference>
<sequence>MYLSKRVRRQLVVFSAVAIVGGGTMAFGYLDLPQKLFGIGQYKVTVNLPASGGLYTDGNVTYRGVEVGRVDDVRLSSTGVDAVLSLKSGTKIPADLDANVHSQTAVGEQFIELVPRSSNGPMLKNGDVIPVSRTTLPPDVNTLLRDTNTGLQAIPHDDLKTVVDESYVALGGLGPDLARIVKGTTTLAADARNNLDALITVVDKSKPILDSQTDTSDAIHTWAANVAAITGQLHDQDPALKGVLDKGPAAVTEARALIDRLQPTLPVALANLVSLEQVAVTYQPALEQLLVLVPPDVEMLQGAQLANRDTKQAYKGLYLSFNLNMNLPPPCSTGYLPPQQVRPPSEVDYPERPAGDMYCRVPQDSDLDVRGARNLPCITRPGKRAPTVKMCESDENYVPLNDGYNWKGDPNATLSGQSVPQMPPLAPPPAGSAPPPPIAVTQYDPATGSYVGPDGKQYTQSNLAQGGEPRKWQDLLVPAGGS</sequence>
<gene>
    <name evidence="3" type="ORF">C8E89_13537</name>
</gene>
<reference evidence="4" key="1">
    <citation type="submission" date="2018-05" db="EMBL/GenBank/DDBJ databases">
        <authorList>
            <person name="Deangelis K."/>
            <person name="Huntemann M."/>
            <person name="Clum A."/>
            <person name="Pillay M."/>
            <person name="Palaniappan K."/>
            <person name="Varghese N."/>
            <person name="Mikhailova N."/>
            <person name="Stamatis D."/>
            <person name="Reddy T."/>
            <person name="Daum C."/>
            <person name="Shapiro N."/>
            <person name="Ivanova N."/>
            <person name="Kyrpides N."/>
            <person name="Woyke T."/>
        </authorList>
    </citation>
    <scope>NUCLEOTIDE SEQUENCE [LARGE SCALE GENOMIC DNA]</scope>
    <source>
        <strain evidence="4">GAS496</strain>
    </source>
</reference>
<accession>A0A318H6T3</accession>
<evidence type="ECO:0000313" key="3">
    <source>
        <dbReference type="EMBL" id="PXX00334.1"/>
    </source>
</evidence>
<protein>
    <submittedName>
        <fullName evidence="3">Phospholipid/cholesterol/gamma-HCH transport system substrate-binding protein</fullName>
    </submittedName>
</protein>
<dbReference type="Proteomes" id="UP000247781">
    <property type="component" value="Unassembled WGS sequence"/>
</dbReference>
<evidence type="ECO:0000259" key="2">
    <source>
        <dbReference type="Pfam" id="PF02470"/>
    </source>
</evidence>
<evidence type="ECO:0000313" key="4">
    <source>
        <dbReference type="Proteomes" id="UP000247781"/>
    </source>
</evidence>
<organism evidence="3 4">
    <name type="scientific">Mycolicibacterium moriokaense</name>
    <dbReference type="NCBI Taxonomy" id="39691"/>
    <lineage>
        <taxon>Bacteria</taxon>
        <taxon>Bacillati</taxon>
        <taxon>Actinomycetota</taxon>
        <taxon>Actinomycetes</taxon>
        <taxon>Mycobacteriales</taxon>
        <taxon>Mycobacteriaceae</taxon>
        <taxon>Mycolicibacterium</taxon>
    </lineage>
</organism>
<dbReference type="RefSeq" id="WP_110319826.1">
    <property type="nucleotide sequence ID" value="NZ_QJJU01000035.1"/>
</dbReference>
<dbReference type="Pfam" id="PF02470">
    <property type="entry name" value="MlaD"/>
    <property type="match status" value="1"/>
</dbReference>
<comment type="caution">
    <text evidence="3">The sequence shown here is derived from an EMBL/GenBank/DDBJ whole genome shotgun (WGS) entry which is preliminary data.</text>
</comment>
<evidence type="ECO:0000256" key="1">
    <source>
        <dbReference type="SAM" id="MobiDB-lite"/>
    </source>
</evidence>
<dbReference type="EMBL" id="QJJU01000035">
    <property type="protein sequence ID" value="PXX00334.1"/>
    <property type="molecule type" value="Genomic_DNA"/>
</dbReference>
<reference evidence="3 4" key="2">
    <citation type="submission" date="2018-06" db="EMBL/GenBank/DDBJ databases">
        <title>Sequencing of bacterial isolates from soil warming experiment in Harvard Forest, Massachusetts, USA.</title>
        <authorList>
            <person name="Deangelis K.PhD."/>
        </authorList>
    </citation>
    <scope>NUCLEOTIDE SEQUENCE [LARGE SCALE GENOMIC DNA]</scope>
    <source>
        <strain evidence="3 4">GAS496</strain>
    </source>
</reference>
<dbReference type="GO" id="GO:0005576">
    <property type="term" value="C:extracellular region"/>
    <property type="evidence" value="ECO:0007669"/>
    <property type="project" value="TreeGrafter"/>
</dbReference>
<feature type="domain" description="Mce/MlaD" evidence="2">
    <location>
        <begin position="41"/>
        <end position="115"/>
    </location>
</feature>
<dbReference type="InterPro" id="IPR052336">
    <property type="entry name" value="MlaD_Phospholipid_Transporter"/>
</dbReference>
<proteinExistence type="predicted"/>
<dbReference type="InterPro" id="IPR003399">
    <property type="entry name" value="Mce/MlaD"/>
</dbReference>
<dbReference type="PANTHER" id="PTHR33371:SF16">
    <property type="entry name" value="MCE-FAMILY PROTEIN MCE3F"/>
    <property type="match status" value="1"/>
</dbReference>
<dbReference type="PANTHER" id="PTHR33371">
    <property type="entry name" value="INTERMEMBRANE PHOSPHOLIPID TRANSPORT SYSTEM BINDING PROTEIN MLAD-RELATED"/>
    <property type="match status" value="1"/>
</dbReference>
<dbReference type="OrthoDB" id="4741753at2"/>
<keyword evidence="4" id="KW-1185">Reference proteome</keyword>
<feature type="compositionally biased region" description="Pro residues" evidence="1">
    <location>
        <begin position="421"/>
        <end position="438"/>
    </location>
</feature>
<dbReference type="InterPro" id="IPR005693">
    <property type="entry name" value="Mce"/>
</dbReference>
<dbReference type="AlphaFoldDB" id="A0A318H6T3"/>
<feature type="region of interest" description="Disordered" evidence="1">
    <location>
        <begin position="410"/>
        <end position="482"/>
    </location>
</feature>
<name>A0A318H6T3_9MYCO</name>